<reference evidence="1 2" key="1">
    <citation type="submission" date="2022-06" db="EMBL/GenBank/DDBJ databases">
        <title>Isolation of gut microbiota from human fecal samples.</title>
        <authorList>
            <person name="Pamer E.G."/>
            <person name="Barat B."/>
            <person name="Waligurski E."/>
            <person name="Medina S."/>
            <person name="Paddock L."/>
            <person name="Mostad J."/>
        </authorList>
    </citation>
    <scope>NUCLEOTIDE SEQUENCE [LARGE SCALE GENOMIC DNA]</scope>
    <source>
        <strain evidence="1 2">DFI.7.95</strain>
    </source>
</reference>
<proteinExistence type="predicted"/>
<keyword evidence="2" id="KW-1185">Reference proteome</keyword>
<dbReference type="RefSeq" id="WP_256312581.1">
    <property type="nucleotide sequence ID" value="NZ_JANGAC010000017.1"/>
</dbReference>
<dbReference type="EMBL" id="JANGAC010000017">
    <property type="protein sequence ID" value="MCQ4924989.1"/>
    <property type="molecule type" value="Genomic_DNA"/>
</dbReference>
<sequence length="80" mass="9078">MINAMEGYVTPKGLKFTVVGITINGQEIAEQEGILTQNMWGEIKVGDVGVFDSFFGKCEVIEVFERETLRGWFVARRIYD</sequence>
<evidence type="ECO:0000313" key="1">
    <source>
        <dbReference type="EMBL" id="MCQ4924989.1"/>
    </source>
</evidence>
<name>A0ABT1SF04_9FIRM</name>
<protein>
    <submittedName>
        <fullName evidence="1">Uncharacterized protein</fullName>
    </submittedName>
</protein>
<accession>A0ABT1SF04</accession>
<gene>
    <name evidence="1" type="ORF">NE686_17950</name>
</gene>
<dbReference type="Proteomes" id="UP001524478">
    <property type="component" value="Unassembled WGS sequence"/>
</dbReference>
<organism evidence="1 2">
    <name type="scientific">Tissierella carlieri</name>
    <dbReference type="NCBI Taxonomy" id="689904"/>
    <lineage>
        <taxon>Bacteria</taxon>
        <taxon>Bacillati</taxon>
        <taxon>Bacillota</taxon>
        <taxon>Tissierellia</taxon>
        <taxon>Tissierellales</taxon>
        <taxon>Tissierellaceae</taxon>
        <taxon>Tissierella</taxon>
    </lineage>
</organism>
<comment type="caution">
    <text evidence="1">The sequence shown here is derived from an EMBL/GenBank/DDBJ whole genome shotgun (WGS) entry which is preliminary data.</text>
</comment>
<evidence type="ECO:0000313" key="2">
    <source>
        <dbReference type="Proteomes" id="UP001524478"/>
    </source>
</evidence>